<dbReference type="Gene3D" id="3.30.830.10">
    <property type="entry name" value="Metalloenzyme, LuxS/M16 peptidase-like"/>
    <property type="match status" value="4"/>
</dbReference>
<evidence type="ECO:0000256" key="1">
    <source>
        <dbReference type="ARBA" id="ARBA00001947"/>
    </source>
</evidence>
<dbReference type="GO" id="GO:0046872">
    <property type="term" value="F:metal ion binding"/>
    <property type="evidence" value="ECO:0007669"/>
    <property type="project" value="UniProtKB-KW"/>
</dbReference>
<dbReference type="InterPro" id="IPR007863">
    <property type="entry name" value="Peptidase_M16_C"/>
</dbReference>
<dbReference type="PANTHER" id="PTHR43690:SF17">
    <property type="entry name" value="PROTEIN YHJJ"/>
    <property type="match status" value="1"/>
</dbReference>
<evidence type="ECO:0000259" key="10">
    <source>
        <dbReference type="Pfam" id="PF05193"/>
    </source>
</evidence>
<keyword evidence="6" id="KW-0862">Zinc</keyword>
<dbReference type="InterPro" id="IPR011249">
    <property type="entry name" value="Metalloenz_LuxS/M16"/>
</dbReference>
<evidence type="ECO:0000256" key="7">
    <source>
        <dbReference type="ARBA" id="ARBA00023049"/>
    </source>
</evidence>
<dbReference type="InterPro" id="IPR001431">
    <property type="entry name" value="Pept_M16_Zn_BS"/>
</dbReference>
<comment type="caution">
    <text evidence="11">The sequence shown here is derived from an EMBL/GenBank/DDBJ whole genome shotgun (WGS) entry which is preliminary data.</text>
</comment>
<evidence type="ECO:0000256" key="8">
    <source>
        <dbReference type="RuleBase" id="RU004447"/>
    </source>
</evidence>
<dbReference type="PANTHER" id="PTHR43690">
    <property type="entry name" value="NARDILYSIN"/>
    <property type="match status" value="1"/>
</dbReference>
<organism evidence="11 12">
    <name type="scientific">Cricetibacter osteomyelitidis</name>
    <dbReference type="NCBI Taxonomy" id="1521931"/>
    <lineage>
        <taxon>Bacteria</taxon>
        <taxon>Pseudomonadati</taxon>
        <taxon>Pseudomonadota</taxon>
        <taxon>Gammaproteobacteria</taxon>
        <taxon>Pasteurellales</taxon>
        <taxon>Pasteurellaceae</taxon>
        <taxon>Cricetibacter</taxon>
    </lineage>
</organism>
<dbReference type="AlphaFoldDB" id="A0A4R2T3C7"/>
<dbReference type="OrthoDB" id="9811314at2"/>
<keyword evidence="5" id="KW-0378">Hydrolase</keyword>
<dbReference type="InterPro" id="IPR011765">
    <property type="entry name" value="Pept_M16_N"/>
</dbReference>
<evidence type="ECO:0000256" key="5">
    <source>
        <dbReference type="ARBA" id="ARBA00022801"/>
    </source>
</evidence>
<dbReference type="RefSeq" id="WP_131975842.1">
    <property type="nucleotide sequence ID" value="NZ_SLYB01000007.1"/>
</dbReference>
<evidence type="ECO:0000256" key="2">
    <source>
        <dbReference type="ARBA" id="ARBA00007261"/>
    </source>
</evidence>
<comment type="similarity">
    <text evidence="2 8">Belongs to the peptidase M16 family.</text>
</comment>
<dbReference type="PROSITE" id="PS00143">
    <property type="entry name" value="INSULINASE"/>
    <property type="match status" value="1"/>
</dbReference>
<keyword evidence="7" id="KW-0482">Metalloprotease</keyword>
<proteinExistence type="inferred from homology"/>
<feature type="domain" description="Peptidase M16 N-terminal" evidence="9">
    <location>
        <begin position="46"/>
        <end position="167"/>
    </location>
</feature>
<dbReference type="Pfam" id="PF00675">
    <property type="entry name" value="Peptidase_M16"/>
    <property type="match status" value="1"/>
</dbReference>
<feature type="domain" description="Peptidase M16 C-terminal" evidence="10">
    <location>
        <begin position="206"/>
        <end position="386"/>
    </location>
</feature>
<dbReference type="SUPFAM" id="SSF63411">
    <property type="entry name" value="LuxS/MPP-like metallohydrolase"/>
    <property type="match status" value="3"/>
</dbReference>
<protein>
    <submittedName>
        <fullName evidence="11">Zinc protease</fullName>
    </submittedName>
</protein>
<evidence type="ECO:0000313" key="12">
    <source>
        <dbReference type="Proteomes" id="UP000295763"/>
    </source>
</evidence>
<dbReference type="InterPro" id="IPR050626">
    <property type="entry name" value="Peptidase_M16"/>
</dbReference>
<dbReference type="EMBL" id="SLYB01000007">
    <property type="protein sequence ID" value="TCP95736.1"/>
    <property type="molecule type" value="Genomic_DNA"/>
</dbReference>
<evidence type="ECO:0000256" key="3">
    <source>
        <dbReference type="ARBA" id="ARBA00022670"/>
    </source>
</evidence>
<comment type="cofactor">
    <cofactor evidence="1">
        <name>Zn(2+)</name>
        <dbReference type="ChEBI" id="CHEBI:29105"/>
    </cofactor>
</comment>
<accession>A0A4R2T3C7</accession>
<keyword evidence="12" id="KW-1185">Reference proteome</keyword>
<sequence length="922" mass="105747">MKKLLIFLPLFFLLGCQNSSQRTEQALPFNPEIQQGVLNNGLKYYVQENGEPNDRVYIRLVVNAGSMNEDDDQKGVAHIVEHMAFNGSLKFPHNEIIAALEQLGMKFARDINAFTDFENTVYTLNIAKNDKKSLELALDVVNEWMNHLTILQEDLDAERGVVLEEWRARLSPMLRLGDKKSLVEMANSRYILRDPIGDVEVIKHVPRKRVQDFYRTWYRPDNMSLIVVGDIKKTQIVDLIEQKLATVNPQSRQPLPKIDFTIPLIKQWRVATVSEADIHTPSIELSFFDETNNADTVAAYAQELRQQIVLRLINVRLQEWENQQSAVVNSANFYHSHLGKETLQGVFSIQLMDRQYKQGINKLFEFIAQIQQQGFTDAELKDEITRLQRLNEKEVKIKVGSLKLANDLIPIAANNQVSLSPRHRYQLNKQLLAHINLSEINRTFRQMVNLPSKLLMITQPPGEKKLSLSADQIARQWQLALGNSQQIWQSDSAQMTMPELALANGDLQQTHYWKKANVNEYRLSNGSKLIYHYSDKSPGQVYFKAVTSGGLRSVPNNQYHLLRSAIAVVDDTGIGSLPQAGVNQLFTQNPIAFTTVVDDTRQGFTAAGKVEDMENLLKLFRLKLQSAPVSEQMLNKYKNESKDQFNQADKETEFMRAVSKLRFPEVETVYSRRQQDILSLRAEELSKIYQQYILDKTDFTYFIVGDISESAVQKLAKQYLASVPVKSQNRIAKTVNIHTPSKPFVLKGLSEPRADVEIYLNATQPWRAENEYFLDILGDVLQEKLRFSLREDASGVYFVNSWFNQDPHTSQIEGKIAFSCAPERVDELFRLTEHTLDQLMQQGIEPALLEKKLREKQMISKQQFESTLVVLGMLEQSFRLTDSPDLMYLYEQAEQIVTKEKFDALSRSILQKSGRFKAVLTQ</sequence>
<dbReference type="Pfam" id="PF05193">
    <property type="entry name" value="Peptidase_M16_C"/>
    <property type="match status" value="2"/>
</dbReference>
<evidence type="ECO:0000313" key="11">
    <source>
        <dbReference type="EMBL" id="TCP95736.1"/>
    </source>
</evidence>
<dbReference type="GO" id="GO:0006508">
    <property type="term" value="P:proteolysis"/>
    <property type="evidence" value="ECO:0007669"/>
    <property type="project" value="UniProtKB-KW"/>
</dbReference>
<evidence type="ECO:0000256" key="4">
    <source>
        <dbReference type="ARBA" id="ARBA00022723"/>
    </source>
</evidence>
<gene>
    <name evidence="11" type="ORF">EDC44_10715</name>
</gene>
<dbReference type="PROSITE" id="PS51257">
    <property type="entry name" value="PROKAR_LIPOPROTEIN"/>
    <property type="match status" value="1"/>
</dbReference>
<evidence type="ECO:0000259" key="9">
    <source>
        <dbReference type="Pfam" id="PF00675"/>
    </source>
</evidence>
<name>A0A4R2T3C7_9PAST</name>
<reference evidence="11 12" key="1">
    <citation type="submission" date="2019-03" db="EMBL/GenBank/DDBJ databases">
        <title>Genomic Encyclopedia of Type Strains, Phase IV (KMG-IV): sequencing the most valuable type-strain genomes for metagenomic binning, comparative biology and taxonomic classification.</title>
        <authorList>
            <person name="Goeker M."/>
        </authorList>
    </citation>
    <scope>NUCLEOTIDE SEQUENCE [LARGE SCALE GENOMIC DNA]</scope>
    <source>
        <strain evidence="11 12">DSM 28404</strain>
    </source>
</reference>
<feature type="domain" description="Peptidase M16 C-terminal" evidence="10">
    <location>
        <begin position="680"/>
        <end position="852"/>
    </location>
</feature>
<keyword evidence="4" id="KW-0479">Metal-binding</keyword>
<dbReference type="Proteomes" id="UP000295763">
    <property type="component" value="Unassembled WGS sequence"/>
</dbReference>
<dbReference type="GO" id="GO:0004222">
    <property type="term" value="F:metalloendopeptidase activity"/>
    <property type="evidence" value="ECO:0007669"/>
    <property type="project" value="InterPro"/>
</dbReference>
<keyword evidence="3 11" id="KW-0645">Protease</keyword>
<evidence type="ECO:0000256" key="6">
    <source>
        <dbReference type="ARBA" id="ARBA00022833"/>
    </source>
</evidence>